<reference evidence="2 3" key="1">
    <citation type="submission" date="2018-01" db="EMBL/GenBank/DDBJ databases">
        <title>Complete and assembled Genome of Pantoea calida DSM22759T.</title>
        <authorList>
            <person name="Stevens M.J.A."/>
            <person name="Zurfluh K."/>
            <person name="Stephan R."/>
        </authorList>
    </citation>
    <scope>NUCLEOTIDE SEQUENCE [LARGE SCALE GENOMIC DNA]</scope>
    <source>
        <strain evidence="2 3">DSM 22759</strain>
    </source>
</reference>
<organism evidence="2 3">
    <name type="scientific">Mixta calida</name>
    <dbReference type="NCBI Taxonomy" id="665913"/>
    <lineage>
        <taxon>Bacteria</taxon>
        <taxon>Pseudomonadati</taxon>
        <taxon>Pseudomonadota</taxon>
        <taxon>Gammaproteobacteria</taxon>
        <taxon>Enterobacterales</taxon>
        <taxon>Erwiniaceae</taxon>
        <taxon>Mixta</taxon>
    </lineage>
</organism>
<dbReference type="Proteomes" id="UP000237673">
    <property type="component" value="Chromosome"/>
</dbReference>
<feature type="domain" description="IraD/Gp25-like" evidence="1">
    <location>
        <begin position="18"/>
        <end position="99"/>
    </location>
</feature>
<dbReference type="EMBL" id="CP026378">
    <property type="protein sequence ID" value="AUY26260.1"/>
    <property type="molecule type" value="Genomic_DNA"/>
</dbReference>
<evidence type="ECO:0000313" key="2">
    <source>
        <dbReference type="EMBL" id="AUY26260.1"/>
    </source>
</evidence>
<gene>
    <name evidence="2" type="ORF">C2E16_16005</name>
</gene>
<name>A0ABN5HC99_9GAMM</name>
<evidence type="ECO:0000259" key="1">
    <source>
        <dbReference type="Pfam" id="PF04965"/>
    </source>
</evidence>
<sequence length="119" mass="13143">MTMYRGMNQQTGRALTDTDHIRQSVRDILVTPQGSRIARREYGSMLFALMDQPQNDALNLQLMAAIYAALSRWEPRIRLNALQVSRNYDGSLQVELTGQRADGSPLAMNVSTGGNSGGN</sequence>
<dbReference type="InterPro" id="IPR007048">
    <property type="entry name" value="IraD/Gp25-like"/>
</dbReference>
<dbReference type="SUPFAM" id="SSF160719">
    <property type="entry name" value="gpW/gp25-like"/>
    <property type="match status" value="1"/>
</dbReference>
<dbReference type="Pfam" id="PF04965">
    <property type="entry name" value="GPW_gp25"/>
    <property type="match status" value="1"/>
</dbReference>
<accession>A0ABN5HC99</accession>
<evidence type="ECO:0000313" key="3">
    <source>
        <dbReference type="Proteomes" id="UP000237673"/>
    </source>
</evidence>
<dbReference type="RefSeq" id="WP_084971061.1">
    <property type="nucleotide sequence ID" value="NZ_CP026378.1"/>
</dbReference>
<protein>
    <submittedName>
        <fullName evidence="2">Baseplate assembly protein</fullName>
    </submittedName>
</protein>
<dbReference type="Gene3D" id="3.10.450.40">
    <property type="match status" value="1"/>
</dbReference>
<proteinExistence type="predicted"/>
<keyword evidence="3" id="KW-1185">Reference proteome</keyword>